<comment type="cofactor">
    <cofactor evidence="1">
        <name>Mn(2+)</name>
        <dbReference type="ChEBI" id="CHEBI:29035"/>
    </cofactor>
</comment>
<evidence type="ECO:0000256" key="3">
    <source>
        <dbReference type="ARBA" id="ARBA00004123"/>
    </source>
</evidence>
<evidence type="ECO:0000256" key="9">
    <source>
        <dbReference type="ARBA" id="ARBA00022741"/>
    </source>
</evidence>
<evidence type="ECO:0000256" key="10">
    <source>
        <dbReference type="ARBA" id="ARBA00022840"/>
    </source>
</evidence>
<proteinExistence type="inferred from homology"/>
<dbReference type="InterPro" id="IPR007012">
    <property type="entry name" value="PolA_pol_cen_dom"/>
</dbReference>
<dbReference type="GO" id="GO:0046872">
    <property type="term" value="F:metal ion binding"/>
    <property type="evidence" value="ECO:0007669"/>
    <property type="project" value="UniProtKB-KW"/>
</dbReference>
<evidence type="ECO:0000256" key="12">
    <source>
        <dbReference type="ARBA" id="ARBA00023242"/>
    </source>
</evidence>
<dbReference type="PANTHER" id="PTHR10682">
    <property type="entry name" value="POLY A POLYMERASE"/>
    <property type="match status" value="1"/>
</dbReference>
<dbReference type="SUPFAM" id="SSF81301">
    <property type="entry name" value="Nucleotidyltransferase"/>
    <property type="match status" value="1"/>
</dbReference>
<dbReference type="GO" id="GO:0006397">
    <property type="term" value="P:mRNA processing"/>
    <property type="evidence" value="ECO:0007669"/>
    <property type="project" value="UniProtKB-KW"/>
</dbReference>
<dbReference type="GO" id="GO:0005524">
    <property type="term" value="F:ATP binding"/>
    <property type="evidence" value="ECO:0007669"/>
    <property type="project" value="UniProtKB-KW"/>
</dbReference>
<evidence type="ECO:0000256" key="4">
    <source>
        <dbReference type="ARBA" id="ARBA00010912"/>
    </source>
</evidence>
<name>A0A3R7YD04_9STRA</name>
<dbReference type="PANTHER" id="PTHR10682:SF10">
    <property type="entry name" value="POLYNUCLEOTIDE ADENYLYLTRANSFERASE"/>
    <property type="match status" value="1"/>
</dbReference>
<evidence type="ECO:0000256" key="6">
    <source>
        <dbReference type="ARBA" id="ARBA00022664"/>
    </source>
</evidence>
<dbReference type="Pfam" id="PF04926">
    <property type="entry name" value="PAP_RNA-bind"/>
    <property type="match status" value="1"/>
</dbReference>
<dbReference type="VEuPathDB" id="FungiDB:DD237_002135"/>
<evidence type="ECO:0000256" key="2">
    <source>
        <dbReference type="ARBA" id="ARBA00001946"/>
    </source>
</evidence>
<comment type="cofactor">
    <cofactor evidence="2">
        <name>Mg(2+)</name>
        <dbReference type="ChEBI" id="CHEBI:18420"/>
    </cofactor>
</comment>
<evidence type="ECO:0000259" key="15">
    <source>
        <dbReference type="Pfam" id="PF20750"/>
    </source>
</evidence>
<keyword evidence="12" id="KW-0539">Nucleus</keyword>
<dbReference type="Gene3D" id="3.30.70.590">
    <property type="entry name" value="Poly(A) polymerase predicted RNA binding domain"/>
    <property type="match status" value="1"/>
</dbReference>
<dbReference type="GO" id="GO:0005634">
    <property type="term" value="C:nucleus"/>
    <property type="evidence" value="ECO:0007669"/>
    <property type="project" value="UniProtKB-SubCell"/>
</dbReference>
<evidence type="ECO:0000259" key="13">
    <source>
        <dbReference type="Pfam" id="PF04926"/>
    </source>
</evidence>
<dbReference type="InterPro" id="IPR043519">
    <property type="entry name" value="NT_sf"/>
</dbReference>
<feature type="domain" description="Poly(A) polymerase central" evidence="14">
    <location>
        <begin position="359"/>
        <end position="507"/>
    </location>
</feature>
<dbReference type="Pfam" id="PF04928">
    <property type="entry name" value="PAP_central"/>
    <property type="match status" value="1"/>
</dbReference>
<evidence type="ECO:0000259" key="14">
    <source>
        <dbReference type="Pfam" id="PF04928"/>
    </source>
</evidence>
<comment type="subcellular location">
    <subcellularLocation>
        <location evidence="3">Nucleus</location>
    </subcellularLocation>
</comment>
<evidence type="ECO:0000256" key="1">
    <source>
        <dbReference type="ARBA" id="ARBA00001936"/>
    </source>
</evidence>
<keyword evidence="7" id="KW-0808">Transferase</keyword>
<sequence length="693" mass="77226">MTCFCWEDAERMQKLKKTLYSVNDVADSDVHKKESDTCSIGQTSCATSHDDGWDDDDDMSTMGSNCSENGSISSDSCTGIPPVSKKEVVESLQLALEVGCQATWTEKTTNEHKTQQKNRLLLSSGSPRTFKIKDHESHSKTLRASTSRQRRVIPIVVPAELLPPSEYDLRSTNGLMKYVNAIAPLPTSDELSVKHLVIHELQRIVDVWLCRTLDTIHRVSADCGKKSTTTATLLLGGSWHLKVGTAESDLDVVALMPHNVTSEIFFSSLCEHLNREASVSKLVARRKAAVPVLSFQLSTVRVDLLFARYAQKQAVPKHLPFLPGDDMQVMHGMDTTSVRSLSVARVASLILELVPNASVFRSCLRVIRVWARLRGLYSNKAGFLGGISWALLVCFVCQMFPRASVAAIVHRFFSVMASWRWPTPILVAHPSNDVSADNFQWDPQHNNHDRAHLMPIITPGFPAVNTAVNVNLSTMRVMQEEFARGQRIMDDLRRRSLSHPSSWTQLFIPTEVLVRYDHYVVIEVRAPNEESLAEWSSFVASRTRKLVETLHHTPSVASLHPLPELLRPQSLEPTKSGSVIGYYVVGYTVNAPSMSQAWRGDRRSFARPIVPISSSNEELARNCVASATRYFLATELDTATEKKPGMEVEISYCSWNDLPNAIFPGGRTAAVGDRARYILSQVHYVNLALGFAR</sequence>
<keyword evidence="11" id="KW-0460">Magnesium</keyword>
<reference evidence="16 17" key="1">
    <citation type="submission" date="2018-06" db="EMBL/GenBank/DDBJ databases">
        <title>Comparative genomics of downy mildews reveals potential adaptations to biotrophy.</title>
        <authorList>
            <person name="Fletcher K."/>
            <person name="Klosterman S.J."/>
            <person name="Derevnina L."/>
            <person name="Martin F."/>
            <person name="Koike S."/>
            <person name="Reyes Chin-Wo S."/>
            <person name="Mou B."/>
            <person name="Michelmore R."/>
        </authorList>
    </citation>
    <scope>NUCLEOTIDE SEQUENCE [LARGE SCALE GENOMIC DNA]</scope>
    <source>
        <strain evidence="16 17">R13</strain>
    </source>
</reference>
<dbReference type="FunFam" id="3.30.460.10:FF:000027">
    <property type="entry name" value="Poly(A) polymerase PAP"/>
    <property type="match status" value="1"/>
</dbReference>
<accession>A0A3R7YD04</accession>
<dbReference type="Gene3D" id="1.10.1410.10">
    <property type="match status" value="1"/>
</dbReference>
<dbReference type="FunFam" id="1.10.1410.10:FF:000001">
    <property type="entry name" value="Putative poly(A) polymerase gamma"/>
    <property type="match status" value="1"/>
</dbReference>
<dbReference type="EMBL" id="QKXF01000095">
    <property type="protein sequence ID" value="RQM17494.1"/>
    <property type="molecule type" value="Genomic_DNA"/>
</dbReference>
<comment type="caution">
    <text evidence="16">The sequence shown here is derived from an EMBL/GenBank/DDBJ whole genome shotgun (WGS) entry which is preliminary data.</text>
</comment>
<dbReference type="Pfam" id="PF20750">
    <property type="entry name" value="PAP_NTPase"/>
    <property type="match status" value="1"/>
</dbReference>
<comment type="similarity">
    <text evidence="4">Belongs to the poly(A) polymerase family.</text>
</comment>
<keyword evidence="8" id="KW-0479">Metal-binding</keyword>
<feature type="domain" description="Poly(A) polymerase RNA-binding" evidence="13">
    <location>
        <begin position="515"/>
        <end position="564"/>
    </location>
</feature>
<feature type="domain" description="Poly(A) polymerase nucleotidyltransferase" evidence="15">
    <location>
        <begin position="158"/>
        <end position="354"/>
    </location>
</feature>
<keyword evidence="6" id="KW-0507">mRNA processing</keyword>
<dbReference type="SUPFAM" id="SSF55003">
    <property type="entry name" value="PAP/Archaeal CCA-adding enzyme, C-terminal domain"/>
    <property type="match status" value="1"/>
</dbReference>
<gene>
    <name evidence="16" type="ORF">DD237_002135</name>
</gene>
<dbReference type="InterPro" id="IPR011068">
    <property type="entry name" value="NuclTrfase_I-like_C"/>
</dbReference>
<dbReference type="GO" id="GO:0003723">
    <property type="term" value="F:RNA binding"/>
    <property type="evidence" value="ECO:0007669"/>
    <property type="project" value="InterPro"/>
</dbReference>
<dbReference type="GO" id="GO:0031123">
    <property type="term" value="P:RNA 3'-end processing"/>
    <property type="evidence" value="ECO:0007669"/>
    <property type="project" value="InterPro"/>
</dbReference>
<organism evidence="16 17">
    <name type="scientific">Peronospora effusa</name>
    <dbReference type="NCBI Taxonomy" id="542832"/>
    <lineage>
        <taxon>Eukaryota</taxon>
        <taxon>Sar</taxon>
        <taxon>Stramenopiles</taxon>
        <taxon>Oomycota</taxon>
        <taxon>Peronosporomycetes</taxon>
        <taxon>Peronosporales</taxon>
        <taxon>Peronosporaceae</taxon>
        <taxon>Peronospora</taxon>
    </lineage>
</organism>
<protein>
    <recommendedName>
        <fullName evidence="5">polynucleotide adenylyltransferase</fullName>
        <ecNumber evidence="5">2.7.7.19</ecNumber>
    </recommendedName>
</protein>
<dbReference type="Proteomes" id="UP000286097">
    <property type="component" value="Unassembled WGS sequence"/>
</dbReference>
<evidence type="ECO:0000256" key="8">
    <source>
        <dbReference type="ARBA" id="ARBA00022723"/>
    </source>
</evidence>
<dbReference type="AlphaFoldDB" id="A0A3R7YD04"/>
<dbReference type="SUPFAM" id="SSF81631">
    <property type="entry name" value="PAP/OAS1 substrate-binding domain"/>
    <property type="match status" value="1"/>
</dbReference>
<evidence type="ECO:0000313" key="16">
    <source>
        <dbReference type="EMBL" id="RQM17494.1"/>
    </source>
</evidence>
<dbReference type="InterPro" id="IPR048840">
    <property type="entry name" value="PolA_pol_NTPase"/>
</dbReference>
<evidence type="ECO:0000256" key="5">
    <source>
        <dbReference type="ARBA" id="ARBA00012388"/>
    </source>
</evidence>
<evidence type="ECO:0000256" key="7">
    <source>
        <dbReference type="ARBA" id="ARBA00022679"/>
    </source>
</evidence>
<evidence type="ECO:0000256" key="11">
    <source>
        <dbReference type="ARBA" id="ARBA00022842"/>
    </source>
</evidence>
<keyword evidence="9" id="KW-0547">Nucleotide-binding</keyword>
<keyword evidence="10" id="KW-0067">ATP-binding</keyword>
<evidence type="ECO:0000313" key="17">
    <source>
        <dbReference type="Proteomes" id="UP000286097"/>
    </source>
</evidence>
<dbReference type="Gene3D" id="3.30.460.10">
    <property type="entry name" value="Beta Polymerase, domain 2"/>
    <property type="match status" value="1"/>
</dbReference>
<dbReference type="GO" id="GO:1990817">
    <property type="term" value="F:poly(A) RNA polymerase activity"/>
    <property type="evidence" value="ECO:0007669"/>
    <property type="project" value="UniProtKB-EC"/>
</dbReference>
<dbReference type="EC" id="2.7.7.19" evidence="5"/>
<dbReference type="InterPro" id="IPR007010">
    <property type="entry name" value="PolA_pol_RNA-bd_dom"/>
</dbReference>